<gene>
    <name evidence="1" type="ORF">H310_09691</name>
</gene>
<reference evidence="1" key="1">
    <citation type="submission" date="2013-12" db="EMBL/GenBank/DDBJ databases">
        <title>The Genome Sequence of Aphanomyces invadans NJM9701.</title>
        <authorList>
            <consortium name="The Broad Institute Genomics Platform"/>
            <person name="Russ C."/>
            <person name="Tyler B."/>
            <person name="van West P."/>
            <person name="Dieguez-Uribeondo J."/>
            <person name="Young S.K."/>
            <person name="Zeng Q."/>
            <person name="Gargeya S."/>
            <person name="Fitzgerald M."/>
            <person name="Abouelleil A."/>
            <person name="Alvarado L."/>
            <person name="Chapman S.B."/>
            <person name="Gainer-Dewar J."/>
            <person name="Goldberg J."/>
            <person name="Griggs A."/>
            <person name="Gujja S."/>
            <person name="Hansen M."/>
            <person name="Howarth C."/>
            <person name="Imamovic A."/>
            <person name="Ireland A."/>
            <person name="Larimer J."/>
            <person name="McCowan C."/>
            <person name="Murphy C."/>
            <person name="Pearson M."/>
            <person name="Poon T.W."/>
            <person name="Priest M."/>
            <person name="Roberts A."/>
            <person name="Saif S."/>
            <person name="Shea T."/>
            <person name="Sykes S."/>
            <person name="Wortman J."/>
            <person name="Nusbaum C."/>
            <person name="Birren B."/>
        </authorList>
    </citation>
    <scope>NUCLEOTIDE SEQUENCE [LARGE SCALE GENOMIC DNA]</scope>
    <source>
        <strain evidence="1">NJM9701</strain>
    </source>
</reference>
<protein>
    <submittedName>
        <fullName evidence="1">Uncharacterized protein</fullName>
    </submittedName>
</protein>
<dbReference type="RefSeq" id="XP_008874062.1">
    <property type="nucleotide sequence ID" value="XM_008875840.1"/>
</dbReference>
<organism evidence="1">
    <name type="scientific">Aphanomyces invadans</name>
    <dbReference type="NCBI Taxonomy" id="157072"/>
    <lineage>
        <taxon>Eukaryota</taxon>
        <taxon>Sar</taxon>
        <taxon>Stramenopiles</taxon>
        <taxon>Oomycota</taxon>
        <taxon>Saprolegniomycetes</taxon>
        <taxon>Saprolegniales</taxon>
        <taxon>Verrucalvaceae</taxon>
        <taxon>Aphanomyces</taxon>
    </lineage>
</organism>
<dbReference type="GeneID" id="20086741"/>
<dbReference type="PROSITE" id="PS51257">
    <property type="entry name" value="PROKAR_LIPOPROTEIN"/>
    <property type="match status" value="1"/>
</dbReference>
<accession>A0A024TTL1</accession>
<sequence>MLVGFKNNLDWYDGLSLADALTPPLLLLGCSQLFTGTSTSGGHPYVEVSGLALREFGKAEVGIGPVSCGRASSAPHVVHTLTQHNEVSATATVLKYGLVQLPRAGKRQGSLICEEAFEPQLSRLPFSTTAKHHGRILPLHLWAVCDALGSSWRPVRDGSGEIDTGKIKAATAVKDFMALMDLRGKVNWQGSLAKLWQVEHFQDACGTRS</sequence>
<dbReference type="VEuPathDB" id="FungiDB:H310_09691"/>
<evidence type="ECO:0000313" key="1">
    <source>
        <dbReference type="EMBL" id="ETV97354.1"/>
    </source>
</evidence>
<dbReference type="EMBL" id="KI913973">
    <property type="protein sequence ID" value="ETV97354.1"/>
    <property type="molecule type" value="Genomic_DNA"/>
</dbReference>
<proteinExistence type="predicted"/>
<dbReference type="AlphaFoldDB" id="A0A024TTL1"/>
<name>A0A024TTL1_9STRA</name>